<accession>A0A5S6QIH0</accession>
<dbReference type="AlphaFoldDB" id="A0A5S6QIH0"/>
<evidence type="ECO:0000313" key="3">
    <source>
        <dbReference type="WBParaSite" id="TMUE_2000006964.1"/>
    </source>
</evidence>
<dbReference type="WBParaSite" id="TMUE_2000006964.1">
    <property type="protein sequence ID" value="TMUE_2000006964.1"/>
    <property type="gene ID" value="WBGene00299759"/>
</dbReference>
<reference evidence="3" key="1">
    <citation type="submission" date="2019-12" db="UniProtKB">
        <authorList>
            <consortium name="WormBaseParasite"/>
        </authorList>
    </citation>
    <scope>IDENTIFICATION</scope>
</reference>
<proteinExistence type="predicted"/>
<protein>
    <submittedName>
        <fullName evidence="3">Uncharacterized protein</fullName>
    </submittedName>
</protein>
<keyword evidence="2" id="KW-1185">Reference proteome</keyword>
<evidence type="ECO:0000256" key="1">
    <source>
        <dbReference type="SAM" id="MobiDB-lite"/>
    </source>
</evidence>
<dbReference type="Proteomes" id="UP000046395">
    <property type="component" value="Unassembled WGS sequence"/>
</dbReference>
<feature type="region of interest" description="Disordered" evidence="1">
    <location>
        <begin position="110"/>
        <end position="136"/>
    </location>
</feature>
<name>A0A5S6QIH0_TRIMR</name>
<organism evidence="2 3">
    <name type="scientific">Trichuris muris</name>
    <name type="common">Mouse whipworm</name>
    <dbReference type="NCBI Taxonomy" id="70415"/>
    <lineage>
        <taxon>Eukaryota</taxon>
        <taxon>Metazoa</taxon>
        <taxon>Ecdysozoa</taxon>
        <taxon>Nematoda</taxon>
        <taxon>Enoplea</taxon>
        <taxon>Dorylaimia</taxon>
        <taxon>Trichinellida</taxon>
        <taxon>Trichuridae</taxon>
        <taxon>Trichuris</taxon>
    </lineage>
</organism>
<evidence type="ECO:0000313" key="2">
    <source>
        <dbReference type="Proteomes" id="UP000046395"/>
    </source>
</evidence>
<sequence length="136" mass="14376">MDVQEAFGDLASVCRIGVRIHCKAGGTQVYGATFPVPTNWFSERAWAKICVSKICRQNPAHYCSLAFRRHAWSTQGALAWKVRSGTKGAAGGATCDCHCPAWEPDIVGAARKGPKPKGRTGSGGEVSSPAAFPSVV</sequence>